<keyword evidence="11" id="KW-0804">Transcription</keyword>
<dbReference type="Pfam" id="PF02518">
    <property type="entry name" value="HATPase_c"/>
    <property type="match status" value="1"/>
</dbReference>
<dbReference type="FunFam" id="3.30.565.10:FF:000037">
    <property type="entry name" value="Hybrid sensor histidine kinase/response regulator"/>
    <property type="match status" value="1"/>
</dbReference>
<evidence type="ECO:0000259" key="14">
    <source>
        <dbReference type="PROSITE" id="PS01124"/>
    </source>
</evidence>
<evidence type="ECO:0000256" key="3">
    <source>
        <dbReference type="ARBA" id="ARBA00022553"/>
    </source>
</evidence>
<dbReference type="GO" id="GO:0043565">
    <property type="term" value="F:sequence-specific DNA binding"/>
    <property type="evidence" value="ECO:0007669"/>
    <property type="project" value="InterPro"/>
</dbReference>
<keyword evidence="9" id="KW-0805">Transcription regulation</keyword>
<keyword evidence="6 17" id="KW-0418">Kinase</keyword>
<evidence type="ECO:0000256" key="10">
    <source>
        <dbReference type="ARBA" id="ARBA00023125"/>
    </source>
</evidence>
<dbReference type="InterPro" id="IPR013783">
    <property type="entry name" value="Ig-like_fold"/>
</dbReference>
<sequence>MKPIRPKLTLLTAFFVYFLGGVSQISSLHAQEDKFTFQTIGVEQGLSSSNTLCLHVDHLNRIWVGTMDGLNLYDGQRVKVFQQSELNPNSLLGHHVKDILQKENTLWVLTTTGISSLDLYNLKFTQYPLEGVRAITAFEDKILVSTGNGIKELDEEARIIKNNTLFPNEYQNISAFYENEHTLYASTFNQWIVVLDKATRKIKKRHLPQIGIVNSLNQKDGKIWVASYSEGLFELDEDLNILKHFHENGQGPLKLVNNSVRSVTIDSSGLVWIGTFLGLHIYNPSENTLIHHYPEKDNLKGLSHQSIWEIVEDHQKSVWIATYYGGVNYTDKSQSLFKSYLDKSTANSEVGKFVLGEILEDEDQNLWIATEGNGLKFYDKKKDQLINYDWFNHPEFNGKNIKSLWLEKSGTLYIGTHEGGLFKLNIKAAQIEKINYPTSPRITIFEIKPYEQNLLLATSEGVKLYLKDSNEIGDFFKDWGTEIKIPTATSILVSSDNNLWIGTKNEGVFMADIYEKKLSHFYKYNSNIHSNDIFKIYQDSKDRIWIATYGGGISVYDSSKESFKSFTQASHNLPSNLIHGIQETNFDNFWIGTSKGLLRFDFNEEAFYKFDRSTGFPLSDINQSSLLLTSQGQVFVGGADGLVSFDEKASLKKIPLEKPYFSEISVNNKPLFPVQGGIIEKDVSIVDHITLKPEHTSFAISFTSGNYLPSYKNKYKYKLNGFDEDWIEPNSQNTAYYTNLSPGTYTFLVRSIDPQYQDNFLETSLELKVEPPFFKSNLAYFFYAILAIGLLAIINYIYLYRTRLLDQLELEKKSTAQMLKTNNQKLEFFTDVSHEFITPLSIITGTLEGLMQQNRLSESVINRIQIAYKSSDRLKRLAKELLDFRKLENGHLKIKAYEDNFSDFVRTVFKSYEKIAEDKQINYTLDLPDQSVFLTFDPEQMEKVLFNLLSNCFKYLPERNAAIKLTLIESQETIVLKITDNGIGIAEQDANKIFDRFYQIENIHRNEGKYGTGIGLALSKGIIEAHHGEIWVESELNRGCTFHIKLKKGKSQFDSNELLGVNPHTFENSTFASALDTKLENSPPILKNAPKILIVDDSEDFRTHIRSFLYEYFHIIEASNGQDGFEKTLQEQPDLIISDVVMPIMTGTQMLDKIKRNLSTAHIPVILLTAKIETEMKIEGLEHGADDYIAKPVNPKILTTKIYNILNNRKLVRQNFKEKKKLKIKQASLSKEDHDFISKAKNIVEENIRNEEFNVNLMAQELGMSRTKFYSRLKSTTNKTPNDFILDIKLIKASKLILKEPNMTIADIATQTGFNTARYFSQCFKNHFGISPSQYLQQETKDKVQD</sequence>
<dbReference type="InterPro" id="IPR005467">
    <property type="entry name" value="His_kinase_dom"/>
</dbReference>
<dbReference type="SMART" id="SM00448">
    <property type="entry name" value="REC"/>
    <property type="match status" value="1"/>
</dbReference>
<feature type="domain" description="Histidine kinase" evidence="15">
    <location>
        <begin position="831"/>
        <end position="1050"/>
    </location>
</feature>
<evidence type="ECO:0000256" key="4">
    <source>
        <dbReference type="ARBA" id="ARBA00022679"/>
    </source>
</evidence>
<feature type="transmembrane region" description="Helical" evidence="13">
    <location>
        <begin position="778"/>
        <end position="799"/>
    </location>
</feature>
<evidence type="ECO:0000313" key="18">
    <source>
        <dbReference type="Proteomes" id="UP000236736"/>
    </source>
</evidence>
<dbReference type="InterPro" id="IPR009057">
    <property type="entry name" value="Homeodomain-like_sf"/>
</dbReference>
<comment type="catalytic activity">
    <reaction evidence="1">
        <text>ATP + protein L-histidine = ADP + protein N-phospho-L-histidine.</text>
        <dbReference type="EC" id="2.7.13.3"/>
    </reaction>
</comment>
<accession>A0A1H5SRK6</accession>
<dbReference type="STRING" id="1120964.GCA_001313265_00851"/>
<gene>
    <name evidence="17" type="ORF">SAMN03080598_00442</name>
</gene>
<dbReference type="InterPro" id="IPR011110">
    <property type="entry name" value="Reg_prop"/>
</dbReference>
<dbReference type="SMART" id="SM00387">
    <property type="entry name" value="HATPase_c"/>
    <property type="match status" value="1"/>
</dbReference>
<dbReference type="Pfam" id="PF00072">
    <property type="entry name" value="Response_reg"/>
    <property type="match status" value="1"/>
</dbReference>
<dbReference type="SUPFAM" id="SSF55874">
    <property type="entry name" value="ATPase domain of HSP90 chaperone/DNA topoisomerase II/histidine kinase"/>
    <property type="match status" value="1"/>
</dbReference>
<keyword evidence="18" id="KW-1185">Reference proteome</keyword>
<dbReference type="SUPFAM" id="SSF63829">
    <property type="entry name" value="Calcium-dependent phosphotriesterase"/>
    <property type="match status" value="1"/>
</dbReference>
<dbReference type="Gene3D" id="3.40.50.2300">
    <property type="match status" value="1"/>
</dbReference>
<dbReference type="GO" id="GO:0000155">
    <property type="term" value="F:phosphorelay sensor kinase activity"/>
    <property type="evidence" value="ECO:0007669"/>
    <property type="project" value="InterPro"/>
</dbReference>
<dbReference type="SUPFAM" id="SSF47384">
    <property type="entry name" value="Homodimeric domain of signal transducing histidine kinase"/>
    <property type="match status" value="1"/>
</dbReference>
<dbReference type="SUPFAM" id="SSF101898">
    <property type="entry name" value="NHL repeat"/>
    <property type="match status" value="1"/>
</dbReference>
<dbReference type="SMART" id="SM00342">
    <property type="entry name" value="HTH_ARAC"/>
    <property type="match status" value="1"/>
</dbReference>
<keyword evidence="13" id="KW-1133">Transmembrane helix</keyword>
<organism evidence="17 18">
    <name type="scientific">Algoriphagus boritolerans DSM 17298 = JCM 18970</name>
    <dbReference type="NCBI Taxonomy" id="1120964"/>
    <lineage>
        <taxon>Bacteria</taxon>
        <taxon>Pseudomonadati</taxon>
        <taxon>Bacteroidota</taxon>
        <taxon>Cytophagia</taxon>
        <taxon>Cytophagales</taxon>
        <taxon>Cyclobacteriaceae</taxon>
        <taxon>Algoriphagus</taxon>
    </lineage>
</organism>
<dbReference type="PROSITE" id="PS00041">
    <property type="entry name" value="HTH_ARAC_FAMILY_1"/>
    <property type="match status" value="1"/>
</dbReference>
<keyword evidence="8" id="KW-0902">Two-component regulatory system</keyword>
<dbReference type="InterPro" id="IPR036890">
    <property type="entry name" value="HATPase_C_sf"/>
</dbReference>
<evidence type="ECO:0000256" key="7">
    <source>
        <dbReference type="ARBA" id="ARBA00022840"/>
    </source>
</evidence>
<keyword evidence="7" id="KW-0067">ATP-binding</keyword>
<feature type="domain" description="Response regulatory" evidence="16">
    <location>
        <begin position="1091"/>
        <end position="1206"/>
    </location>
</feature>
<dbReference type="CDD" id="cd00082">
    <property type="entry name" value="HisKA"/>
    <property type="match status" value="1"/>
</dbReference>
<dbReference type="SUPFAM" id="SSF46689">
    <property type="entry name" value="Homeodomain-like"/>
    <property type="match status" value="1"/>
</dbReference>
<dbReference type="PROSITE" id="PS50109">
    <property type="entry name" value="HIS_KIN"/>
    <property type="match status" value="1"/>
</dbReference>
<dbReference type="Gene3D" id="1.10.10.60">
    <property type="entry name" value="Homeodomain-like"/>
    <property type="match status" value="1"/>
</dbReference>
<evidence type="ECO:0000256" key="11">
    <source>
        <dbReference type="ARBA" id="ARBA00023163"/>
    </source>
</evidence>
<dbReference type="Pfam" id="PF07494">
    <property type="entry name" value="Reg_prop"/>
    <property type="match status" value="1"/>
</dbReference>
<dbReference type="RefSeq" id="WP_103923174.1">
    <property type="nucleotide sequence ID" value="NZ_FNVR01000002.1"/>
</dbReference>
<evidence type="ECO:0000256" key="1">
    <source>
        <dbReference type="ARBA" id="ARBA00000085"/>
    </source>
</evidence>
<dbReference type="Gene3D" id="1.10.287.130">
    <property type="match status" value="1"/>
</dbReference>
<dbReference type="EC" id="2.7.13.3" evidence="2"/>
<dbReference type="PROSITE" id="PS50110">
    <property type="entry name" value="RESPONSE_REGULATORY"/>
    <property type="match status" value="1"/>
</dbReference>
<dbReference type="InterPro" id="IPR003661">
    <property type="entry name" value="HisK_dim/P_dom"/>
</dbReference>
<evidence type="ECO:0000256" key="13">
    <source>
        <dbReference type="SAM" id="Phobius"/>
    </source>
</evidence>
<protein>
    <recommendedName>
        <fullName evidence="2">histidine kinase</fullName>
        <ecNumber evidence="2">2.7.13.3</ecNumber>
    </recommendedName>
</protein>
<dbReference type="InterPro" id="IPR015943">
    <property type="entry name" value="WD40/YVTN_repeat-like_dom_sf"/>
</dbReference>
<dbReference type="Pfam" id="PF00512">
    <property type="entry name" value="HisKA"/>
    <property type="match status" value="1"/>
</dbReference>
<dbReference type="Gene3D" id="3.30.565.10">
    <property type="entry name" value="Histidine kinase-like ATPase, C-terminal domain"/>
    <property type="match status" value="1"/>
</dbReference>
<proteinExistence type="predicted"/>
<keyword evidence="13" id="KW-0812">Transmembrane</keyword>
<evidence type="ECO:0000259" key="16">
    <source>
        <dbReference type="PROSITE" id="PS50110"/>
    </source>
</evidence>
<keyword evidence="5" id="KW-0547">Nucleotide-binding</keyword>
<dbReference type="Pfam" id="PF12833">
    <property type="entry name" value="HTH_18"/>
    <property type="match status" value="1"/>
</dbReference>
<evidence type="ECO:0000259" key="15">
    <source>
        <dbReference type="PROSITE" id="PS50109"/>
    </source>
</evidence>
<dbReference type="InterPro" id="IPR003594">
    <property type="entry name" value="HATPase_dom"/>
</dbReference>
<dbReference type="InterPro" id="IPR001789">
    <property type="entry name" value="Sig_transdc_resp-reg_receiver"/>
</dbReference>
<name>A0A1H5SRK6_9BACT</name>
<keyword evidence="13" id="KW-0472">Membrane</keyword>
<dbReference type="CDD" id="cd00075">
    <property type="entry name" value="HATPase"/>
    <property type="match status" value="1"/>
</dbReference>
<dbReference type="PANTHER" id="PTHR43547:SF2">
    <property type="entry name" value="HYBRID SIGNAL TRANSDUCTION HISTIDINE KINASE C"/>
    <property type="match status" value="1"/>
</dbReference>
<dbReference type="PANTHER" id="PTHR43547">
    <property type="entry name" value="TWO-COMPONENT HISTIDINE KINASE"/>
    <property type="match status" value="1"/>
</dbReference>
<dbReference type="PROSITE" id="PS01124">
    <property type="entry name" value="HTH_ARAC_FAMILY_2"/>
    <property type="match status" value="1"/>
</dbReference>
<dbReference type="InterPro" id="IPR036097">
    <property type="entry name" value="HisK_dim/P_sf"/>
</dbReference>
<dbReference type="SUPFAM" id="SSF52172">
    <property type="entry name" value="CheY-like"/>
    <property type="match status" value="1"/>
</dbReference>
<keyword evidence="10" id="KW-0238">DNA-binding</keyword>
<dbReference type="InterPro" id="IPR004358">
    <property type="entry name" value="Sig_transdc_His_kin-like_C"/>
</dbReference>
<dbReference type="SMART" id="SM00388">
    <property type="entry name" value="HisKA"/>
    <property type="match status" value="1"/>
</dbReference>
<dbReference type="CDD" id="cd17574">
    <property type="entry name" value="REC_OmpR"/>
    <property type="match status" value="1"/>
</dbReference>
<evidence type="ECO:0000256" key="8">
    <source>
        <dbReference type="ARBA" id="ARBA00023012"/>
    </source>
</evidence>
<evidence type="ECO:0000256" key="12">
    <source>
        <dbReference type="PROSITE-ProRule" id="PRU00169"/>
    </source>
</evidence>
<keyword evidence="3 12" id="KW-0597">Phosphoprotein</keyword>
<evidence type="ECO:0000256" key="2">
    <source>
        <dbReference type="ARBA" id="ARBA00012438"/>
    </source>
</evidence>
<reference evidence="18" key="1">
    <citation type="submission" date="2016-10" db="EMBL/GenBank/DDBJ databases">
        <authorList>
            <person name="Varghese N."/>
            <person name="Submissions S."/>
        </authorList>
    </citation>
    <scope>NUCLEOTIDE SEQUENCE [LARGE SCALE GENOMIC DNA]</scope>
    <source>
        <strain evidence="18">DSM 17298</strain>
    </source>
</reference>
<evidence type="ECO:0000256" key="9">
    <source>
        <dbReference type="ARBA" id="ARBA00023015"/>
    </source>
</evidence>
<dbReference type="InterPro" id="IPR018062">
    <property type="entry name" value="HTH_AraC-typ_CS"/>
</dbReference>
<evidence type="ECO:0000256" key="6">
    <source>
        <dbReference type="ARBA" id="ARBA00022777"/>
    </source>
</evidence>
<dbReference type="EMBL" id="FNVR01000002">
    <property type="protein sequence ID" value="SEF52471.1"/>
    <property type="molecule type" value="Genomic_DNA"/>
</dbReference>
<dbReference type="InterPro" id="IPR011123">
    <property type="entry name" value="Y_Y_Y"/>
</dbReference>
<feature type="modified residue" description="4-aspartylphosphate" evidence="12">
    <location>
        <position position="1139"/>
    </location>
</feature>
<dbReference type="Proteomes" id="UP000236736">
    <property type="component" value="Unassembled WGS sequence"/>
</dbReference>
<dbReference type="InterPro" id="IPR018060">
    <property type="entry name" value="HTH_AraC"/>
</dbReference>
<dbReference type="GO" id="GO:0005524">
    <property type="term" value="F:ATP binding"/>
    <property type="evidence" value="ECO:0007669"/>
    <property type="project" value="UniProtKB-KW"/>
</dbReference>
<evidence type="ECO:0000313" key="17">
    <source>
        <dbReference type="EMBL" id="SEF52471.1"/>
    </source>
</evidence>
<keyword evidence="4" id="KW-0808">Transferase</keyword>
<dbReference type="GO" id="GO:0003700">
    <property type="term" value="F:DNA-binding transcription factor activity"/>
    <property type="evidence" value="ECO:0007669"/>
    <property type="project" value="InterPro"/>
</dbReference>
<dbReference type="Pfam" id="PF07495">
    <property type="entry name" value="Y_Y_Y"/>
    <property type="match status" value="1"/>
</dbReference>
<dbReference type="Gene3D" id="2.130.10.10">
    <property type="entry name" value="YVTN repeat-like/Quinoprotein amine dehydrogenase"/>
    <property type="match status" value="2"/>
</dbReference>
<feature type="domain" description="HTH araC/xylS-type" evidence="14">
    <location>
        <begin position="1238"/>
        <end position="1338"/>
    </location>
</feature>
<dbReference type="InterPro" id="IPR011006">
    <property type="entry name" value="CheY-like_superfamily"/>
</dbReference>
<dbReference type="OrthoDB" id="9806995at2"/>
<dbReference type="PRINTS" id="PR00344">
    <property type="entry name" value="BCTRLSENSOR"/>
</dbReference>
<evidence type="ECO:0000256" key="5">
    <source>
        <dbReference type="ARBA" id="ARBA00022741"/>
    </source>
</evidence>
<dbReference type="Gene3D" id="2.60.40.10">
    <property type="entry name" value="Immunoglobulins"/>
    <property type="match status" value="1"/>
</dbReference>